<dbReference type="AlphaFoldDB" id="A0A841GRH1"/>
<dbReference type="RefSeq" id="WP_170031300.1">
    <property type="nucleotide sequence ID" value="NZ_JABDTL010000001.1"/>
</dbReference>
<keyword evidence="2" id="KW-1185">Reference proteome</keyword>
<comment type="caution">
    <text evidence="1">The sequence shown here is derived from an EMBL/GenBank/DDBJ whole genome shotgun (WGS) entry which is preliminary data.</text>
</comment>
<dbReference type="EMBL" id="JACHIA010000001">
    <property type="protein sequence ID" value="MBB6068859.1"/>
    <property type="molecule type" value="Genomic_DNA"/>
</dbReference>
<dbReference type="InterPro" id="IPR011463">
    <property type="entry name" value="DUF1569"/>
</dbReference>
<dbReference type="InterPro" id="IPR034660">
    <property type="entry name" value="DinB/YfiT-like"/>
</dbReference>
<dbReference type="Gene3D" id="1.20.120.450">
    <property type="entry name" value="dinb family like domain"/>
    <property type="match status" value="1"/>
</dbReference>
<organism evidence="1 2">
    <name type="scientific">Longimicrobium terrae</name>
    <dbReference type="NCBI Taxonomy" id="1639882"/>
    <lineage>
        <taxon>Bacteria</taxon>
        <taxon>Pseudomonadati</taxon>
        <taxon>Gemmatimonadota</taxon>
        <taxon>Longimicrobiia</taxon>
        <taxon>Longimicrobiales</taxon>
        <taxon>Longimicrobiaceae</taxon>
        <taxon>Longimicrobium</taxon>
    </lineage>
</organism>
<proteinExistence type="predicted"/>
<evidence type="ECO:0000313" key="1">
    <source>
        <dbReference type="EMBL" id="MBB6068859.1"/>
    </source>
</evidence>
<reference evidence="1 2" key="1">
    <citation type="submission" date="2020-08" db="EMBL/GenBank/DDBJ databases">
        <title>Genomic Encyclopedia of Type Strains, Phase IV (KMG-IV): sequencing the most valuable type-strain genomes for metagenomic binning, comparative biology and taxonomic classification.</title>
        <authorList>
            <person name="Goeker M."/>
        </authorList>
    </citation>
    <scope>NUCLEOTIDE SEQUENCE [LARGE SCALE GENOMIC DNA]</scope>
    <source>
        <strain evidence="1 2">DSM 29007</strain>
    </source>
</reference>
<sequence>MKHLYEPATAAEIRARLLNLRPDSARQWGTMSPGQAVAHCAAGVQMALGDTLPRRVLIGRLLGWIIKPLALGNEALMRRNSPTVPEMLVPGERDLDAERRRLAGLIDRFTENGPSGCTTHPHPFFGRLTPREWAVLMYKHLDHHLRQFGA</sequence>
<gene>
    <name evidence="1" type="ORF">HNQ61_000470</name>
</gene>
<name>A0A841GRH1_9BACT</name>
<accession>A0A841GRH1</accession>
<evidence type="ECO:0000313" key="2">
    <source>
        <dbReference type="Proteomes" id="UP000582837"/>
    </source>
</evidence>
<dbReference type="Pfam" id="PF07606">
    <property type="entry name" value="DUF1569"/>
    <property type="match status" value="1"/>
</dbReference>
<dbReference type="SUPFAM" id="SSF109854">
    <property type="entry name" value="DinB/YfiT-like putative metalloenzymes"/>
    <property type="match status" value="1"/>
</dbReference>
<protein>
    <recommendedName>
        <fullName evidence="3">DUF1569 domain-containing protein</fullName>
    </recommendedName>
</protein>
<dbReference type="Proteomes" id="UP000582837">
    <property type="component" value="Unassembled WGS sequence"/>
</dbReference>
<evidence type="ECO:0008006" key="3">
    <source>
        <dbReference type="Google" id="ProtNLM"/>
    </source>
</evidence>